<dbReference type="InterPro" id="IPR000014">
    <property type="entry name" value="PAS"/>
</dbReference>
<dbReference type="SUPFAM" id="SSF55781">
    <property type="entry name" value="GAF domain-like"/>
    <property type="match status" value="1"/>
</dbReference>
<evidence type="ECO:0000313" key="4">
    <source>
        <dbReference type="EMBL" id="MFC5243964.1"/>
    </source>
</evidence>
<dbReference type="InterPro" id="IPR029016">
    <property type="entry name" value="GAF-like_dom_sf"/>
</dbReference>
<dbReference type="InterPro" id="IPR052016">
    <property type="entry name" value="Bact_Sigma-Reg"/>
</dbReference>
<sequence length="678" mass="74222">MLRLVASSGLGEEWTRRHGVVSFSADHPVARVFREHEPVRDASLRADGTVPEEDASVLVYPLMLGSRCAGAFLFDEHGTGPVDIDRNRHLLTVASICAHRFDQLVARQGGAAGAVKAEQRGVDGRPLPPLARDRSTMLEMAMSNAGIGSFDWDFASHQVFWDERVCQIFGILPDEFDHRIETFYDALVPEDRGLVDAAVADSARTGRYAVRYRFIRRDDGALRWLDAESRVVFDWKGEPKGMVGIVRDVTEEQTRDEQLQARRNFTINVFRALNTASSLEDVVAAVSHTAMPSLSADRMALFLRSDAGVMQLVGDRGFDEEYREKLRGLGRVGPHAPSLAPLGSGDPIFIGSRREFGERLSGVLPDPGPGMHAWIVLPLSIKGEPIGVSVIVFDRPRTFTPDERVLVAGLAGILAETLLRVRDVEERRAHLRELQSLMLPGELPPLPGLDFLVRYWPGSDELEVGGDWYDVLPVPGDRITLAIGDVQGHSASAAAVMGQLRVAMRTHAADGHELASLMRAANQSLCDMETELFATCCLVDIQPEDGTLRMVRAGHTHPMLVGPEGRCTSLTGPVCPPLGLFPYADGECVVTEAVLPEGGILLLYTDGLVETPGQDYDKGVGELAERLTRWAGNARASRGHPPDLEQLVEHVVTPVGRGPGRSDDIAVLVVRRRPERRT</sequence>
<gene>
    <name evidence="4" type="ORF">ACFPWV_29310</name>
</gene>
<dbReference type="Pfam" id="PF07228">
    <property type="entry name" value="SpoIIE"/>
    <property type="match status" value="1"/>
</dbReference>
<dbReference type="Pfam" id="PF08447">
    <property type="entry name" value="PAS_3"/>
    <property type="match status" value="1"/>
</dbReference>
<dbReference type="Gene3D" id="2.10.70.100">
    <property type="match status" value="1"/>
</dbReference>
<feature type="domain" description="PAC" evidence="3">
    <location>
        <begin position="208"/>
        <end position="261"/>
    </location>
</feature>
<dbReference type="EMBL" id="JBHSKN010000027">
    <property type="protein sequence ID" value="MFC5243964.1"/>
    <property type="molecule type" value="Genomic_DNA"/>
</dbReference>
<reference evidence="5" key="1">
    <citation type="journal article" date="2019" name="Int. J. Syst. Evol. Microbiol.">
        <title>The Global Catalogue of Microorganisms (GCM) 10K type strain sequencing project: providing services to taxonomists for standard genome sequencing and annotation.</title>
        <authorList>
            <consortium name="The Broad Institute Genomics Platform"/>
            <consortium name="The Broad Institute Genome Sequencing Center for Infectious Disease"/>
            <person name="Wu L."/>
            <person name="Ma J."/>
        </authorList>
    </citation>
    <scope>NUCLEOTIDE SEQUENCE [LARGE SCALE GENOMIC DNA]</scope>
    <source>
        <strain evidence="5">CGMCC 4.7131</strain>
    </source>
</reference>
<dbReference type="PROSITE" id="PS50113">
    <property type="entry name" value="PAC"/>
    <property type="match status" value="1"/>
</dbReference>
<dbReference type="CDD" id="cd00130">
    <property type="entry name" value="PAS"/>
    <property type="match status" value="1"/>
</dbReference>
<dbReference type="SUPFAM" id="SSF55785">
    <property type="entry name" value="PYP-like sensor domain (PAS domain)"/>
    <property type="match status" value="1"/>
</dbReference>
<protein>
    <submittedName>
        <fullName evidence="4">SpoIIE family protein phosphatase</fullName>
    </submittedName>
</protein>
<keyword evidence="1" id="KW-0378">Hydrolase</keyword>
<evidence type="ECO:0000313" key="5">
    <source>
        <dbReference type="Proteomes" id="UP001596035"/>
    </source>
</evidence>
<dbReference type="SMART" id="SM00331">
    <property type="entry name" value="PP2C_SIG"/>
    <property type="match status" value="1"/>
</dbReference>
<dbReference type="SUPFAM" id="SSF81606">
    <property type="entry name" value="PP2C-like"/>
    <property type="match status" value="1"/>
</dbReference>
<dbReference type="SMART" id="SM00091">
    <property type="entry name" value="PAS"/>
    <property type="match status" value="1"/>
</dbReference>
<keyword evidence="5" id="KW-1185">Reference proteome</keyword>
<comment type="caution">
    <text evidence="4">The sequence shown here is derived from an EMBL/GenBank/DDBJ whole genome shotgun (WGS) entry which is preliminary data.</text>
</comment>
<dbReference type="Pfam" id="PF01590">
    <property type="entry name" value="GAF"/>
    <property type="match status" value="1"/>
</dbReference>
<dbReference type="NCBIfam" id="TIGR00229">
    <property type="entry name" value="sensory_box"/>
    <property type="match status" value="1"/>
</dbReference>
<dbReference type="InterPro" id="IPR013655">
    <property type="entry name" value="PAS_fold_3"/>
</dbReference>
<evidence type="ECO:0000259" key="2">
    <source>
        <dbReference type="PROSITE" id="PS50112"/>
    </source>
</evidence>
<organism evidence="4 5">
    <name type="scientific">Streptomyces atrovirens</name>
    <dbReference type="NCBI Taxonomy" id="285556"/>
    <lineage>
        <taxon>Bacteria</taxon>
        <taxon>Bacillati</taxon>
        <taxon>Actinomycetota</taxon>
        <taxon>Actinomycetes</taxon>
        <taxon>Kitasatosporales</taxon>
        <taxon>Streptomycetaceae</taxon>
        <taxon>Streptomyces</taxon>
    </lineage>
</organism>
<dbReference type="Gene3D" id="3.60.40.10">
    <property type="entry name" value="PPM-type phosphatase domain"/>
    <property type="match status" value="1"/>
</dbReference>
<dbReference type="PANTHER" id="PTHR43156:SF2">
    <property type="entry name" value="STAGE II SPORULATION PROTEIN E"/>
    <property type="match status" value="1"/>
</dbReference>
<dbReference type="SMART" id="SM00065">
    <property type="entry name" value="GAF"/>
    <property type="match status" value="1"/>
</dbReference>
<dbReference type="RefSeq" id="WP_382054605.1">
    <property type="nucleotide sequence ID" value="NZ_JBHSKN010000027.1"/>
</dbReference>
<dbReference type="Gene3D" id="3.30.450.40">
    <property type="match status" value="1"/>
</dbReference>
<dbReference type="PANTHER" id="PTHR43156">
    <property type="entry name" value="STAGE II SPORULATION PROTEIN E-RELATED"/>
    <property type="match status" value="1"/>
</dbReference>
<evidence type="ECO:0000259" key="3">
    <source>
        <dbReference type="PROSITE" id="PS50113"/>
    </source>
</evidence>
<name>A0ABW0E2Y9_9ACTN</name>
<dbReference type="InterPro" id="IPR035965">
    <property type="entry name" value="PAS-like_dom_sf"/>
</dbReference>
<accession>A0ABW0E2Y9</accession>
<dbReference type="Gene3D" id="3.30.450.20">
    <property type="entry name" value="PAS domain"/>
    <property type="match status" value="1"/>
</dbReference>
<dbReference type="InterPro" id="IPR036457">
    <property type="entry name" value="PPM-type-like_dom_sf"/>
</dbReference>
<dbReference type="InterPro" id="IPR001932">
    <property type="entry name" value="PPM-type_phosphatase-like_dom"/>
</dbReference>
<feature type="domain" description="PAS" evidence="2">
    <location>
        <begin position="134"/>
        <end position="206"/>
    </location>
</feature>
<dbReference type="InterPro" id="IPR003018">
    <property type="entry name" value="GAF"/>
</dbReference>
<dbReference type="SMART" id="SM00086">
    <property type="entry name" value="PAC"/>
    <property type="match status" value="1"/>
</dbReference>
<dbReference type="Proteomes" id="UP001596035">
    <property type="component" value="Unassembled WGS sequence"/>
</dbReference>
<dbReference type="PROSITE" id="PS50112">
    <property type="entry name" value="PAS"/>
    <property type="match status" value="1"/>
</dbReference>
<dbReference type="InterPro" id="IPR000700">
    <property type="entry name" value="PAS-assoc_C"/>
</dbReference>
<proteinExistence type="predicted"/>
<dbReference type="InterPro" id="IPR001610">
    <property type="entry name" value="PAC"/>
</dbReference>
<evidence type="ECO:0000256" key="1">
    <source>
        <dbReference type="ARBA" id="ARBA00022801"/>
    </source>
</evidence>